<reference evidence="3 4" key="1">
    <citation type="journal article" date="2018" name="Front. Microbiol.">
        <title>Description and Comparative Genomics of Macrococcus caseolyticus subsp. hominis subsp. nov., Macrococcus goetzii sp. nov., Macrococcus epidermidis sp. nov., and Macrococcus bohemicus sp. nov., Novel Macrococci From Human Clinical Material With Virulence Potential and Suspected Uptake of Foreign DNA by Natural Transformation.</title>
        <authorList>
            <person name="Maslanova I."/>
            <person name="Wertheimer Z."/>
            <person name="Sedlacek I."/>
            <person name="Svec P."/>
            <person name="Indrakova A."/>
            <person name="Kovarovic V."/>
            <person name="Schumann P."/>
            <person name="Sproer C."/>
            <person name="Kralova S."/>
            <person name="Sedo O."/>
            <person name="Kristofova L."/>
            <person name="Vrbovska V."/>
            <person name="Fuzik T."/>
            <person name="Petras P."/>
            <person name="Zdrahal Z."/>
            <person name="Ruzickova V."/>
            <person name="Doskar J."/>
            <person name="Pantucek R."/>
        </authorList>
    </citation>
    <scope>NUCLEOTIDE SEQUENCE [LARGE SCALE GENOMIC DNA]</scope>
    <source>
        <strain evidence="3 4">CCM 4927</strain>
    </source>
</reference>
<dbReference type="CDD" id="cd03808">
    <property type="entry name" value="GT4_CapM-like"/>
    <property type="match status" value="1"/>
</dbReference>
<dbReference type="Pfam" id="PF13477">
    <property type="entry name" value="Glyco_trans_4_2"/>
    <property type="match status" value="1"/>
</dbReference>
<dbReference type="InterPro" id="IPR028098">
    <property type="entry name" value="Glyco_trans_4-like_N"/>
</dbReference>
<gene>
    <name evidence="3" type="ORF">BFS35_005080</name>
</gene>
<dbReference type="EMBL" id="MJBI02000001">
    <property type="protein sequence ID" value="RAI83066.1"/>
    <property type="molecule type" value="Genomic_DNA"/>
</dbReference>
<dbReference type="InterPro" id="IPR001296">
    <property type="entry name" value="Glyco_trans_1"/>
</dbReference>
<organism evidence="3 4">
    <name type="scientific">Macrococcoides goetzii</name>
    <dbReference type="NCBI Taxonomy" id="1891097"/>
    <lineage>
        <taxon>Bacteria</taxon>
        <taxon>Bacillati</taxon>
        <taxon>Bacillota</taxon>
        <taxon>Bacilli</taxon>
        <taxon>Bacillales</taxon>
        <taxon>Staphylococcaceae</taxon>
        <taxon>Macrococcoides</taxon>
    </lineage>
</organism>
<evidence type="ECO:0000313" key="4">
    <source>
        <dbReference type="Proteomes" id="UP000229523"/>
    </source>
</evidence>
<dbReference type="Pfam" id="PF00534">
    <property type="entry name" value="Glycos_transf_1"/>
    <property type="match status" value="1"/>
</dbReference>
<evidence type="ECO:0000259" key="1">
    <source>
        <dbReference type="Pfam" id="PF00534"/>
    </source>
</evidence>
<sequence>MKKVLFSANVFRHFTAFHTPYMKMLMDKGYEVYAIANEDYGGHKEQLDQIGIHTIEVPINRNPLSTDNLKSYQILKETMKSEDFDIVHVHTPIAAFLTRLAKPSHMKGKLIYTAHGFHFFKDAPLMNWLLYFPLEKMTAAKTDLLITTNNEDTVTAKRLGFSNDNLLHIKGVGVEIDHPQLTDEEKLNLRTDLGLSSADKVIICVAEMNDNKNQMFILQNWNNIKEAVPDAVLLFAGIGPNLEVYEQYKKDNHLKDVYFLGFRKDVPNLLQISDVMTLLSHREGLPKSIMEGMAQGLPCVVTDTRGLVDLVDDNENGYIVEKGNDESLTYAFVKLLRDDNLRKNMGDKSKEKVESFTLDSVMKDYEQAYLN</sequence>
<accession>A0A2G5NNS4</accession>
<proteinExistence type="predicted"/>
<feature type="domain" description="Glycosyltransferase subfamily 4-like N-terminal" evidence="2">
    <location>
        <begin position="3"/>
        <end position="149"/>
    </location>
</feature>
<comment type="caution">
    <text evidence="3">The sequence shown here is derived from an EMBL/GenBank/DDBJ whole genome shotgun (WGS) entry which is preliminary data.</text>
</comment>
<dbReference type="Proteomes" id="UP000229523">
    <property type="component" value="Unassembled WGS sequence"/>
</dbReference>
<dbReference type="InterPro" id="IPR050194">
    <property type="entry name" value="Glycosyltransferase_grp1"/>
</dbReference>
<dbReference type="Gene3D" id="3.40.50.2000">
    <property type="entry name" value="Glycogen Phosphorylase B"/>
    <property type="match status" value="2"/>
</dbReference>
<feature type="domain" description="Glycosyl transferase family 1" evidence="1">
    <location>
        <begin position="189"/>
        <end position="351"/>
    </location>
</feature>
<evidence type="ECO:0000259" key="2">
    <source>
        <dbReference type="Pfam" id="PF13477"/>
    </source>
</evidence>
<dbReference type="AlphaFoldDB" id="A0A2G5NNS4"/>
<evidence type="ECO:0000313" key="3">
    <source>
        <dbReference type="EMBL" id="RAI83066.1"/>
    </source>
</evidence>
<dbReference type="GO" id="GO:0016757">
    <property type="term" value="F:glycosyltransferase activity"/>
    <property type="evidence" value="ECO:0007669"/>
    <property type="project" value="InterPro"/>
</dbReference>
<dbReference type="PANTHER" id="PTHR45947:SF11">
    <property type="entry name" value="SLR1508 PROTEIN"/>
    <property type="match status" value="1"/>
</dbReference>
<keyword evidence="4" id="KW-1185">Reference proteome</keyword>
<name>A0A2G5NNS4_9STAP</name>
<protein>
    <submittedName>
        <fullName evidence="3">Glycosyltransferase family 1 protein</fullName>
    </submittedName>
</protein>
<dbReference type="SUPFAM" id="SSF53756">
    <property type="entry name" value="UDP-Glycosyltransferase/glycogen phosphorylase"/>
    <property type="match status" value="1"/>
</dbReference>
<dbReference type="PANTHER" id="PTHR45947">
    <property type="entry name" value="SULFOQUINOVOSYL TRANSFERASE SQD2"/>
    <property type="match status" value="1"/>
</dbReference>
<dbReference type="RefSeq" id="WP_099580627.1">
    <property type="nucleotide sequence ID" value="NZ_MJBI02000001.1"/>
</dbReference>